<organism evidence="1 2">
    <name type="scientific">Gulo gulo</name>
    <name type="common">Wolverine</name>
    <name type="synonym">Gluton</name>
    <dbReference type="NCBI Taxonomy" id="48420"/>
    <lineage>
        <taxon>Eukaryota</taxon>
        <taxon>Metazoa</taxon>
        <taxon>Chordata</taxon>
        <taxon>Craniata</taxon>
        <taxon>Vertebrata</taxon>
        <taxon>Euteleostomi</taxon>
        <taxon>Mammalia</taxon>
        <taxon>Eutheria</taxon>
        <taxon>Laurasiatheria</taxon>
        <taxon>Carnivora</taxon>
        <taxon>Caniformia</taxon>
        <taxon>Musteloidea</taxon>
        <taxon>Mustelidae</taxon>
        <taxon>Guloninae</taxon>
        <taxon>Gulo</taxon>
    </lineage>
</organism>
<keyword evidence="2" id="KW-1185">Reference proteome</keyword>
<dbReference type="EMBL" id="CYRY02044163">
    <property type="protein sequence ID" value="VCX38981.1"/>
    <property type="molecule type" value="Genomic_DNA"/>
</dbReference>
<proteinExistence type="predicted"/>
<reference evidence="1 2" key="1">
    <citation type="submission" date="2018-10" db="EMBL/GenBank/DDBJ databases">
        <authorList>
            <person name="Ekblom R."/>
            <person name="Jareborg N."/>
        </authorList>
    </citation>
    <scope>NUCLEOTIDE SEQUENCE [LARGE SCALE GENOMIC DNA]</scope>
    <source>
        <tissue evidence="1">Muscle</tissue>
    </source>
</reference>
<gene>
    <name evidence="1" type="ORF">BN2614_LOCUS4</name>
</gene>
<evidence type="ECO:0000313" key="1">
    <source>
        <dbReference type="EMBL" id="VCX38981.1"/>
    </source>
</evidence>
<name>A0A9X9M7Z7_GULGU</name>
<dbReference type="Proteomes" id="UP000269945">
    <property type="component" value="Unassembled WGS sequence"/>
</dbReference>
<dbReference type="AlphaFoldDB" id="A0A9X9M7Z7"/>
<comment type="caution">
    <text evidence="1">The sequence shown here is derived from an EMBL/GenBank/DDBJ whole genome shotgun (WGS) entry which is preliminary data.</text>
</comment>
<accession>A0A9X9M7Z7</accession>
<sequence length="118" mass="13235">MAYSHCSQVSVHSFSKFSLCYYSDTGSGPHRLSSFHQNEIKRGNHSSRRLRTLALSTLRGPFVALKVCLQGFFVLFCFKPGYQQTYQNRERCPVLPCLCVRPSPKPPAASCPQISSGF</sequence>
<evidence type="ECO:0000313" key="2">
    <source>
        <dbReference type="Proteomes" id="UP000269945"/>
    </source>
</evidence>
<protein>
    <submittedName>
        <fullName evidence="1">Uncharacterized protein</fullName>
    </submittedName>
</protein>